<evidence type="ECO:0000313" key="3">
    <source>
        <dbReference type="Proteomes" id="UP001152885"/>
    </source>
</evidence>
<gene>
    <name evidence="2" type="ORF">CANVERA_P0121</name>
</gene>
<dbReference type="EMBL" id="CANTUO010000001">
    <property type="protein sequence ID" value="CAI5755604.1"/>
    <property type="molecule type" value="Genomic_DNA"/>
</dbReference>
<evidence type="ECO:0000256" key="1">
    <source>
        <dbReference type="SAM" id="MobiDB-lite"/>
    </source>
</evidence>
<organism evidence="2 3">
    <name type="scientific">Candida verbasci</name>
    <dbReference type="NCBI Taxonomy" id="1227364"/>
    <lineage>
        <taxon>Eukaryota</taxon>
        <taxon>Fungi</taxon>
        <taxon>Dikarya</taxon>
        <taxon>Ascomycota</taxon>
        <taxon>Saccharomycotina</taxon>
        <taxon>Pichiomycetes</taxon>
        <taxon>Debaryomycetaceae</taxon>
        <taxon>Candida/Lodderomyces clade</taxon>
        <taxon>Candida</taxon>
    </lineage>
</organism>
<sequence length="447" mass="51336">MTDIDSYNDPILSLVRDPNLNKDSTKSNQLINLIKNIQERKINKLCSTAFKILQHLENTRLKFKNWEFLSLDFNSDSHFDEGQDTNIKNFNTNVANNVINACNEINKNMTKITSDIDLISKNSKMLIARDLMSDEGAMLTSLLLRVIKIKNEVIDQLSISYAKAKLIMIGKELENDDLIDDFSIVEYYKSFIIALLKQLNKAINDCDFDSKFECLAVINDLEQMFEKFKIEKLLEQRTIEESHSQHYHETFSETSSNSSNNQDDSFSDYSITSSQYLPLVHSITGHSPASLTTTTTTTTQKDSSYDMTTSQMYKSSITEELPYLMTAFNSAKNFKDDVSHYKQEQKEEIKVKPKSITKPQQLKKIPEPKKPYFHKANLPNSSLYSDTHIIPSTPPPIYNNSLLRTFGIRPQVITIPSDDENKENQNNKKPLFLTEQTVSNLQHDFID</sequence>
<dbReference type="OrthoDB" id="4021219at2759"/>
<evidence type="ECO:0000313" key="2">
    <source>
        <dbReference type="EMBL" id="CAI5755604.1"/>
    </source>
</evidence>
<name>A0A9W4TQS4_9ASCO</name>
<keyword evidence="3" id="KW-1185">Reference proteome</keyword>
<dbReference type="Proteomes" id="UP001152885">
    <property type="component" value="Unassembled WGS sequence"/>
</dbReference>
<protein>
    <submittedName>
        <fullName evidence="2">Uncharacterized protein</fullName>
    </submittedName>
</protein>
<dbReference type="AlphaFoldDB" id="A0A9W4TQS4"/>
<accession>A0A9W4TQS4</accession>
<proteinExistence type="predicted"/>
<reference evidence="2" key="1">
    <citation type="submission" date="2022-12" db="EMBL/GenBank/DDBJ databases">
        <authorList>
            <person name="Brejova B."/>
        </authorList>
    </citation>
    <scope>NUCLEOTIDE SEQUENCE</scope>
</reference>
<feature type="region of interest" description="Disordered" evidence="1">
    <location>
        <begin position="244"/>
        <end position="265"/>
    </location>
</feature>
<feature type="compositionally biased region" description="Low complexity" evidence="1">
    <location>
        <begin position="252"/>
        <end position="265"/>
    </location>
</feature>
<comment type="caution">
    <text evidence="2">The sequence shown here is derived from an EMBL/GenBank/DDBJ whole genome shotgun (WGS) entry which is preliminary data.</text>
</comment>